<protein>
    <submittedName>
        <fullName evidence="4">Alpha/beta fold hydrolase</fullName>
    </submittedName>
</protein>
<dbReference type="Pfam" id="PF12697">
    <property type="entry name" value="Abhydrolase_6"/>
    <property type="match status" value="1"/>
</dbReference>
<evidence type="ECO:0000256" key="1">
    <source>
        <dbReference type="ARBA" id="ARBA00022801"/>
    </source>
</evidence>
<reference evidence="5" key="1">
    <citation type="journal article" date="2019" name="Int. J. Syst. Evol. Microbiol.">
        <title>The Global Catalogue of Microorganisms (GCM) 10K type strain sequencing project: providing services to taxonomists for standard genome sequencing and annotation.</title>
        <authorList>
            <consortium name="The Broad Institute Genomics Platform"/>
            <consortium name="The Broad Institute Genome Sequencing Center for Infectious Disease"/>
            <person name="Wu L."/>
            <person name="Ma J."/>
        </authorList>
    </citation>
    <scope>NUCLEOTIDE SEQUENCE [LARGE SCALE GENOMIC DNA]</scope>
    <source>
        <strain evidence="5">KACC 11407</strain>
    </source>
</reference>
<dbReference type="InterPro" id="IPR000073">
    <property type="entry name" value="AB_hydrolase_1"/>
</dbReference>
<dbReference type="RefSeq" id="WP_386752330.1">
    <property type="nucleotide sequence ID" value="NZ_JBHSNM010000001.1"/>
</dbReference>
<proteinExistence type="predicted"/>
<dbReference type="InterPro" id="IPR029058">
    <property type="entry name" value="AB_hydrolase_fold"/>
</dbReference>
<keyword evidence="2" id="KW-0732">Signal</keyword>
<evidence type="ECO:0000256" key="2">
    <source>
        <dbReference type="SAM" id="SignalP"/>
    </source>
</evidence>
<evidence type="ECO:0000313" key="5">
    <source>
        <dbReference type="Proteomes" id="UP001596036"/>
    </source>
</evidence>
<evidence type="ECO:0000313" key="4">
    <source>
        <dbReference type="EMBL" id="MFC5568705.1"/>
    </source>
</evidence>
<dbReference type="EMBL" id="JBHSNM010000001">
    <property type="protein sequence ID" value="MFC5568705.1"/>
    <property type="molecule type" value="Genomic_DNA"/>
</dbReference>
<organism evidence="4 5">
    <name type="scientific">Lysobacter yangpyeongensis</name>
    <dbReference type="NCBI Taxonomy" id="346182"/>
    <lineage>
        <taxon>Bacteria</taxon>
        <taxon>Pseudomonadati</taxon>
        <taxon>Pseudomonadota</taxon>
        <taxon>Gammaproteobacteria</taxon>
        <taxon>Lysobacterales</taxon>
        <taxon>Lysobacteraceae</taxon>
        <taxon>Lysobacter</taxon>
    </lineage>
</organism>
<dbReference type="Proteomes" id="UP001596036">
    <property type="component" value="Unassembled WGS sequence"/>
</dbReference>
<accession>A0ABW0SIE2</accession>
<dbReference type="PANTHER" id="PTHR43798">
    <property type="entry name" value="MONOACYLGLYCEROL LIPASE"/>
    <property type="match status" value="1"/>
</dbReference>
<feature type="chain" id="PRO_5045889150" evidence="2">
    <location>
        <begin position="20"/>
        <end position="271"/>
    </location>
</feature>
<name>A0ABW0SIE2_9GAMM</name>
<sequence length="271" mass="29056">MKGWMLSFALVCAAATAQAGEVQVARTGYTLQADQQGQGAVTVVFESGFGQGASVWKDTIADLGADCTCIAYARAGLGKSGTDGAAKTIEQHLQDLAAVMDKLAPDRKVVLVGHSYGGLLATEFARRYPQRLLGLVLVDPATMGQRHVFMQADRERVLADDKTLLSMLPPNMAADYKLLIAQLDSDTAATPRSLPDLPVALLTSTQVAAEPFVFEETAQGKALWKREHAELFAGVTRGLHRYYATGHNIHRENPKAVAEAIRFVAGTSQGE</sequence>
<dbReference type="GO" id="GO:0016787">
    <property type="term" value="F:hydrolase activity"/>
    <property type="evidence" value="ECO:0007669"/>
    <property type="project" value="UniProtKB-KW"/>
</dbReference>
<feature type="signal peptide" evidence="2">
    <location>
        <begin position="1"/>
        <end position="19"/>
    </location>
</feature>
<dbReference type="Gene3D" id="3.40.50.1820">
    <property type="entry name" value="alpha/beta hydrolase"/>
    <property type="match status" value="1"/>
</dbReference>
<dbReference type="PANTHER" id="PTHR43798:SF31">
    <property type="entry name" value="AB HYDROLASE SUPERFAMILY PROTEIN YCLE"/>
    <property type="match status" value="1"/>
</dbReference>
<dbReference type="SUPFAM" id="SSF53474">
    <property type="entry name" value="alpha/beta-Hydrolases"/>
    <property type="match status" value="1"/>
</dbReference>
<comment type="caution">
    <text evidence="4">The sequence shown here is derived from an EMBL/GenBank/DDBJ whole genome shotgun (WGS) entry which is preliminary data.</text>
</comment>
<dbReference type="InterPro" id="IPR050266">
    <property type="entry name" value="AB_hydrolase_sf"/>
</dbReference>
<gene>
    <name evidence="4" type="ORF">ACFPN1_01330</name>
</gene>
<keyword evidence="5" id="KW-1185">Reference proteome</keyword>
<keyword evidence="1 4" id="KW-0378">Hydrolase</keyword>
<feature type="domain" description="AB hydrolase-1" evidence="3">
    <location>
        <begin position="43"/>
        <end position="260"/>
    </location>
</feature>
<evidence type="ECO:0000259" key="3">
    <source>
        <dbReference type="Pfam" id="PF12697"/>
    </source>
</evidence>